<keyword evidence="2" id="KW-1185">Reference proteome</keyword>
<dbReference type="AlphaFoldDB" id="A0A2H5MV52"/>
<evidence type="ECO:0000313" key="1">
    <source>
        <dbReference type="EMBL" id="GAY31909.1"/>
    </source>
</evidence>
<evidence type="ECO:0000313" key="2">
    <source>
        <dbReference type="Proteomes" id="UP000236630"/>
    </source>
</evidence>
<sequence>MEQPGRDYRRRVREDWLVMGWEASIYGRRNGANTCALNGTKCAIYTQVVWRNSVRLGCAKERCNKQDARPQLVICQTYRSPRQMFWRNGPR</sequence>
<dbReference type="Proteomes" id="UP000236630">
    <property type="component" value="Unassembled WGS sequence"/>
</dbReference>
<dbReference type="SUPFAM" id="SSF55797">
    <property type="entry name" value="PR-1-like"/>
    <property type="match status" value="1"/>
</dbReference>
<gene>
    <name evidence="1" type="ORF">CUMW_280810</name>
</gene>
<name>A0A2H5MV52_CITUN</name>
<dbReference type="Gene3D" id="3.40.33.10">
    <property type="entry name" value="CAP"/>
    <property type="match status" value="1"/>
</dbReference>
<organism evidence="1 2">
    <name type="scientific">Citrus unshiu</name>
    <name type="common">Satsuma mandarin</name>
    <name type="synonym">Citrus nobilis var. unshiu</name>
    <dbReference type="NCBI Taxonomy" id="55188"/>
    <lineage>
        <taxon>Eukaryota</taxon>
        <taxon>Viridiplantae</taxon>
        <taxon>Streptophyta</taxon>
        <taxon>Embryophyta</taxon>
        <taxon>Tracheophyta</taxon>
        <taxon>Spermatophyta</taxon>
        <taxon>Magnoliopsida</taxon>
        <taxon>eudicotyledons</taxon>
        <taxon>Gunneridae</taxon>
        <taxon>Pentapetalae</taxon>
        <taxon>rosids</taxon>
        <taxon>malvids</taxon>
        <taxon>Sapindales</taxon>
        <taxon>Rutaceae</taxon>
        <taxon>Aurantioideae</taxon>
        <taxon>Citrus</taxon>
    </lineage>
</organism>
<accession>A0A2H5MV52</accession>
<dbReference type="STRING" id="55188.A0A2H5MV52"/>
<comment type="caution">
    <text evidence="1">The sequence shown here is derived from an EMBL/GenBank/DDBJ whole genome shotgun (WGS) entry which is preliminary data.</text>
</comment>
<reference evidence="1 2" key="1">
    <citation type="journal article" date="2017" name="Front. Genet.">
        <title>Draft sequencing of the heterozygous diploid genome of Satsuma (Citrus unshiu Marc.) using a hybrid assembly approach.</title>
        <authorList>
            <person name="Shimizu T."/>
            <person name="Tanizawa Y."/>
            <person name="Mochizuki T."/>
            <person name="Nagasaki H."/>
            <person name="Yoshioka T."/>
            <person name="Toyoda A."/>
            <person name="Fujiyama A."/>
            <person name="Kaminuma E."/>
            <person name="Nakamura Y."/>
        </authorList>
    </citation>
    <scope>NUCLEOTIDE SEQUENCE [LARGE SCALE GENOMIC DNA]</scope>
    <source>
        <strain evidence="2">cv. Miyagawa wase</strain>
    </source>
</reference>
<proteinExistence type="predicted"/>
<protein>
    <submittedName>
        <fullName evidence="1">Uncharacterized protein</fullName>
    </submittedName>
</protein>
<dbReference type="InterPro" id="IPR035940">
    <property type="entry name" value="CAP_sf"/>
</dbReference>
<dbReference type="EMBL" id="BDQV01002633">
    <property type="protein sequence ID" value="GAY31909.1"/>
    <property type="molecule type" value="Genomic_DNA"/>
</dbReference>